<name>A0A2R8BC30_9RHOB</name>
<evidence type="ECO:0000313" key="2">
    <source>
        <dbReference type="Proteomes" id="UP000244880"/>
    </source>
</evidence>
<dbReference type="Gene3D" id="3.30.300.20">
    <property type="match status" value="1"/>
</dbReference>
<proteinExistence type="predicted"/>
<dbReference type="EMBL" id="OMOR01000001">
    <property type="protein sequence ID" value="SPH20631.1"/>
    <property type="molecule type" value="Genomic_DNA"/>
</dbReference>
<protein>
    <submittedName>
        <fullName evidence="1">Uncharacterized protein</fullName>
    </submittedName>
</protein>
<dbReference type="InterPro" id="IPR015946">
    <property type="entry name" value="KH_dom-like_a/b"/>
</dbReference>
<dbReference type="SUPFAM" id="SSF82784">
    <property type="entry name" value="OsmC-like"/>
    <property type="match status" value="1"/>
</dbReference>
<organism evidence="1 2">
    <name type="scientific">Ascidiaceihabitans donghaensis</name>
    <dbReference type="NCBI Taxonomy" id="1510460"/>
    <lineage>
        <taxon>Bacteria</taxon>
        <taxon>Pseudomonadati</taxon>
        <taxon>Pseudomonadota</taxon>
        <taxon>Alphaproteobacteria</taxon>
        <taxon>Rhodobacterales</taxon>
        <taxon>Paracoccaceae</taxon>
        <taxon>Ascidiaceihabitans</taxon>
    </lineage>
</organism>
<dbReference type="InterPro" id="IPR036102">
    <property type="entry name" value="OsmC/Ohrsf"/>
</dbReference>
<accession>A0A2R8BC30</accession>
<keyword evidence="2" id="KW-1185">Reference proteome</keyword>
<sequence>MSDLSIELHWQRAEPVLQTGKYSNEHTVQFNTAFDVLVDSALDWGVDPANTNPEQALAFAPSSCHMMPFWRWPQKQAGPWQAIMTLPRPIWVRTLKARCRSRGSIFIPKCVLTPGFS</sequence>
<evidence type="ECO:0000313" key="1">
    <source>
        <dbReference type="EMBL" id="SPH20631.1"/>
    </source>
</evidence>
<gene>
    <name evidence="1" type="ORF">ASD8599_01370</name>
</gene>
<dbReference type="AlphaFoldDB" id="A0A2R8BC30"/>
<dbReference type="Proteomes" id="UP000244880">
    <property type="component" value="Unassembled WGS sequence"/>
</dbReference>
<reference evidence="1 2" key="1">
    <citation type="submission" date="2018-03" db="EMBL/GenBank/DDBJ databases">
        <authorList>
            <person name="Keele B.F."/>
        </authorList>
    </citation>
    <scope>NUCLEOTIDE SEQUENCE [LARGE SCALE GENOMIC DNA]</scope>
    <source>
        <strain evidence="1 2">CECT 8599</strain>
    </source>
</reference>